<feature type="region of interest" description="Disordered" evidence="9">
    <location>
        <begin position="1"/>
        <end position="62"/>
    </location>
</feature>
<dbReference type="RefSeq" id="XP_028492311.1">
    <property type="nucleotide sequence ID" value="XM_028635140.1"/>
</dbReference>
<evidence type="ECO:0000256" key="3">
    <source>
        <dbReference type="ARBA" id="ARBA00017689"/>
    </source>
</evidence>
<evidence type="ECO:0000256" key="8">
    <source>
        <dbReference type="ARBA" id="ARBA00023136"/>
    </source>
</evidence>
<name>A0A3M9Y0Y5_9PEZI</name>
<comment type="similarity">
    <text evidence="2">Belongs to the COX20 family.</text>
</comment>
<dbReference type="AlphaFoldDB" id="A0A3M9Y0Y5"/>
<keyword evidence="4" id="KW-0812">Transmembrane</keyword>
<evidence type="ECO:0000256" key="2">
    <source>
        <dbReference type="ARBA" id="ARBA00009575"/>
    </source>
</evidence>
<evidence type="ECO:0000313" key="10">
    <source>
        <dbReference type="EMBL" id="RNJ54153.1"/>
    </source>
</evidence>
<dbReference type="PANTHER" id="PTHR31586:SF1">
    <property type="entry name" value="CYTOCHROME C OXIDASE ASSEMBLY PROTEIN COX20, MITOCHONDRIAL"/>
    <property type="match status" value="1"/>
</dbReference>
<comment type="caution">
    <text evidence="10">The sequence shown here is derived from an EMBL/GenBank/DDBJ whole genome shotgun (WGS) entry which is preliminary data.</text>
</comment>
<organism evidence="10 11">
    <name type="scientific">Verticillium nonalfalfae</name>
    <dbReference type="NCBI Taxonomy" id="1051616"/>
    <lineage>
        <taxon>Eukaryota</taxon>
        <taxon>Fungi</taxon>
        <taxon>Dikarya</taxon>
        <taxon>Ascomycota</taxon>
        <taxon>Pezizomycotina</taxon>
        <taxon>Sordariomycetes</taxon>
        <taxon>Hypocreomycetidae</taxon>
        <taxon>Glomerellales</taxon>
        <taxon>Plectosphaerellaceae</taxon>
        <taxon>Verticillium</taxon>
    </lineage>
</organism>
<proteinExistence type="inferred from homology"/>
<evidence type="ECO:0000256" key="1">
    <source>
        <dbReference type="ARBA" id="ARBA00004273"/>
    </source>
</evidence>
<feature type="compositionally biased region" description="Basic and acidic residues" evidence="9">
    <location>
        <begin position="45"/>
        <end position="60"/>
    </location>
</feature>
<protein>
    <recommendedName>
        <fullName evidence="3">Cytochrome c oxidase assembly protein COX20, mitochondrial</fullName>
    </recommendedName>
</protein>
<feature type="region of interest" description="Disordered" evidence="9">
    <location>
        <begin position="180"/>
        <end position="214"/>
    </location>
</feature>
<dbReference type="Proteomes" id="UP000267145">
    <property type="component" value="Unassembled WGS sequence"/>
</dbReference>
<dbReference type="PANTHER" id="PTHR31586">
    <property type="entry name" value="CYTOCHROME C OXIDASE PROTEIN 20"/>
    <property type="match status" value="1"/>
</dbReference>
<evidence type="ECO:0000256" key="9">
    <source>
        <dbReference type="SAM" id="MobiDB-lite"/>
    </source>
</evidence>
<dbReference type="Pfam" id="PF12597">
    <property type="entry name" value="Cox20"/>
    <property type="match status" value="1"/>
</dbReference>
<dbReference type="EMBL" id="RBVV01000114">
    <property type="protein sequence ID" value="RNJ54153.1"/>
    <property type="molecule type" value="Genomic_DNA"/>
</dbReference>
<comment type="subcellular location">
    <subcellularLocation>
        <location evidence="1">Mitochondrion inner membrane</location>
    </subcellularLocation>
</comment>
<reference evidence="10 11" key="1">
    <citation type="submission" date="2018-10" db="EMBL/GenBank/DDBJ databases">
        <title>Genome sequence of Verticillium nonalfalfae VnAa140.</title>
        <authorList>
            <person name="Stajich J.E."/>
            <person name="Kasson M.T."/>
        </authorList>
    </citation>
    <scope>NUCLEOTIDE SEQUENCE [LARGE SCALE GENOMIC DNA]</scope>
    <source>
        <strain evidence="10 11">VnAa140</strain>
    </source>
</reference>
<keyword evidence="8" id="KW-0472">Membrane</keyword>
<evidence type="ECO:0000256" key="4">
    <source>
        <dbReference type="ARBA" id="ARBA00022692"/>
    </source>
</evidence>
<dbReference type="GO" id="GO:0005743">
    <property type="term" value="C:mitochondrial inner membrane"/>
    <property type="evidence" value="ECO:0007669"/>
    <property type="project" value="UniProtKB-SubCell"/>
</dbReference>
<keyword evidence="7" id="KW-0496">Mitochondrion</keyword>
<feature type="compositionally biased region" description="Low complexity" evidence="9">
    <location>
        <begin position="197"/>
        <end position="208"/>
    </location>
</feature>
<keyword evidence="5" id="KW-0999">Mitochondrion inner membrane</keyword>
<sequence length="214" mass="23488">MSSDQNHTGTRQEAKKGWLWSRGAPANEPAETSALAPSSSPETAIDPRLDLSRAPPKELPKLVNAKLDPADFKTNFPPQQGEGPTVGDAMKTIKPEDFLAVSQAPCARDGYIAGIVSGGLVGGIKFVMKAPIPKVANWAVGSTLAGAAASYEYCQWKRRQERVRMRRTVEVYHEAMADKHKKEAEARREARDEAARAKQAAAEAARQDPWYKFW</sequence>
<dbReference type="GeneID" id="39604581"/>
<evidence type="ECO:0000256" key="6">
    <source>
        <dbReference type="ARBA" id="ARBA00022989"/>
    </source>
</evidence>
<dbReference type="InterPro" id="IPR022533">
    <property type="entry name" value="Cox20"/>
</dbReference>
<feature type="compositionally biased region" description="Basic and acidic residues" evidence="9">
    <location>
        <begin position="180"/>
        <end position="196"/>
    </location>
</feature>
<evidence type="ECO:0000256" key="7">
    <source>
        <dbReference type="ARBA" id="ARBA00023128"/>
    </source>
</evidence>
<gene>
    <name evidence="10" type="ORF">D7B24_000892</name>
</gene>
<keyword evidence="11" id="KW-1185">Reference proteome</keyword>
<evidence type="ECO:0000256" key="5">
    <source>
        <dbReference type="ARBA" id="ARBA00022792"/>
    </source>
</evidence>
<keyword evidence="6" id="KW-1133">Transmembrane helix</keyword>
<accession>A0A3M9Y0Y5</accession>
<dbReference type="GO" id="GO:0033617">
    <property type="term" value="P:mitochondrial respiratory chain complex IV assembly"/>
    <property type="evidence" value="ECO:0007669"/>
    <property type="project" value="InterPro"/>
</dbReference>
<evidence type="ECO:0000313" key="11">
    <source>
        <dbReference type="Proteomes" id="UP000267145"/>
    </source>
</evidence>